<accession>A0A9W9DHY2</accession>
<dbReference type="Proteomes" id="UP001150266">
    <property type="component" value="Unassembled WGS sequence"/>
</dbReference>
<proteinExistence type="predicted"/>
<feature type="compositionally biased region" description="Acidic residues" evidence="1">
    <location>
        <begin position="234"/>
        <end position="244"/>
    </location>
</feature>
<feature type="region of interest" description="Disordered" evidence="1">
    <location>
        <begin position="226"/>
        <end position="263"/>
    </location>
</feature>
<protein>
    <submittedName>
        <fullName evidence="2">Uncharacterized protein</fullName>
    </submittedName>
</protein>
<reference evidence="2" key="1">
    <citation type="submission" date="2022-08" db="EMBL/GenBank/DDBJ databases">
        <title>A Global Phylogenomic Analysis of the Shiitake Genus Lentinula.</title>
        <authorList>
            <consortium name="DOE Joint Genome Institute"/>
            <person name="Sierra-Patev S."/>
            <person name="Min B."/>
            <person name="Naranjo-Ortiz M."/>
            <person name="Looney B."/>
            <person name="Konkel Z."/>
            <person name="Slot J.C."/>
            <person name="Sakamoto Y."/>
            <person name="Steenwyk J.L."/>
            <person name="Rokas A."/>
            <person name="Carro J."/>
            <person name="Camarero S."/>
            <person name="Ferreira P."/>
            <person name="Molpeceres G."/>
            <person name="Ruiz-Duenas F.J."/>
            <person name="Serrano A."/>
            <person name="Henrissat B."/>
            <person name="Drula E."/>
            <person name="Hughes K.W."/>
            <person name="Mata J.L."/>
            <person name="Ishikawa N.K."/>
            <person name="Vargas-Isla R."/>
            <person name="Ushijima S."/>
            <person name="Smith C.A."/>
            <person name="Ahrendt S."/>
            <person name="Andreopoulos W."/>
            <person name="He G."/>
            <person name="Labutti K."/>
            <person name="Lipzen A."/>
            <person name="Ng V."/>
            <person name="Riley R."/>
            <person name="Sandor L."/>
            <person name="Barry K."/>
            <person name="Martinez A.T."/>
            <person name="Xiao Y."/>
            <person name="Gibbons J.G."/>
            <person name="Terashima K."/>
            <person name="Grigoriev I.V."/>
            <person name="Hibbett D.S."/>
        </authorList>
    </citation>
    <scope>NUCLEOTIDE SEQUENCE</scope>
    <source>
        <strain evidence="2">JLM2183</strain>
    </source>
</reference>
<evidence type="ECO:0000313" key="3">
    <source>
        <dbReference type="Proteomes" id="UP001150266"/>
    </source>
</evidence>
<comment type="caution">
    <text evidence="2">The sequence shown here is derived from an EMBL/GenBank/DDBJ whole genome shotgun (WGS) entry which is preliminary data.</text>
</comment>
<name>A0A9W9DHY2_9AGAR</name>
<organism evidence="2 3">
    <name type="scientific">Lentinula aciculospora</name>
    <dbReference type="NCBI Taxonomy" id="153920"/>
    <lineage>
        <taxon>Eukaryota</taxon>
        <taxon>Fungi</taxon>
        <taxon>Dikarya</taxon>
        <taxon>Basidiomycota</taxon>
        <taxon>Agaricomycotina</taxon>
        <taxon>Agaricomycetes</taxon>
        <taxon>Agaricomycetidae</taxon>
        <taxon>Agaricales</taxon>
        <taxon>Marasmiineae</taxon>
        <taxon>Omphalotaceae</taxon>
        <taxon>Lentinula</taxon>
    </lineage>
</organism>
<dbReference type="OrthoDB" id="2660897at2759"/>
<dbReference type="EMBL" id="JAOTPV010000022">
    <property type="protein sequence ID" value="KAJ4471527.1"/>
    <property type="molecule type" value="Genomic_DNA"/>
</dbReference>
<evidence type="ECO:0000256" key="1">
    <source>
        <dbReference type="SAM" id="MobiDB-lite"/>
    </source>
</evidence>
<dbReference type="AlphaFoldDB" id="A0A9W9DHY2"/>
<sequence>MSSPINRTFPSTVNINQQDLTSRIDKFCTPTSKGTSENPGLFLSVPENPLKYQVSIELGSPHPANKSHDNLLGGRARMRTTFALELCSVLYESLDSDTDSEYEEDLFEDQNDTVQYICIPSTSTFYHPPPKPCPFAYPFSDISFSCDALAEEGSFQTQPATLFHDSLAPTFPTCEDDEYSEDTMRTRRHEQNLLMSPMENLEDNLWGSMRSVSKVWELAAFLKPLPDVPQGIEPESDYDYDSDSELTYSDVEGASEQTAVGLQ</sequence>
<evidence type="ECO:0000313" key="2">
    <source>
        <dbReference type="EMBL" id="KAJ4471527.1"/>
    </source>
</evidence>
<keyword evidence="3" id="KW-1185">Reference proteome</keyword>
<gene>
    <name evidence="2" type="ORF">J3R30DRAFT_3710071</name>
</gene>